<dbReference type="GO" id="GO:0016020">
    <property type="term" value="C:membrane"/>
    <property type="evidence" value="ECO:0007669"/>
    <property type="project" value="TreeGrafter"/>
</dbReference>
<sequence length="334" mass="35986">MWVRVGLALVVAAIVPILYHWHPKKRRSKTLPPSQERVVILGASSLDGIGAAIARECVARGCSNLVLVARREQALEQVKESIVADQRTPAARACAEAIELYVADCTNVGDIHRLQTRIAEEFGGIDTLYLVFGALWTQSLLGIAGTDPTADRHATGPTREGLQTVSDSVRAINDANITGTALVLSALLPRLQTNSKAPYVCIVGSLASLVPAPTRSMYCATKSAQQMLVQSVAAECASQAKINGYAHVHFVVLAPSTVQTSFRSHMALTQGPLTTAPSSTSSLRPSHVARQAISCVEQGITGVVPMPSKYFWVWLLSPLFPHLIERGAHRRYSY</sequence>
<dbReference type="InterPro" id="IPR002347">
    <property type="entry name" value="SDR_fam"/>
</dbReference>
<keyword evidence="5" id="KW-1185">Reference proteome</keyword>
<reference evidence="5" key="1">
    <citation type="journal article" date="2017" name="Nucleic Acids Res.">
        <title>Proteogenomics produces comprehensive and highly accurate protein-coding gene annotation in a complete genome assembly of Malassezia sympodialis.</title>
        <authorList>
            <person name="Zhu Y."/>
            <person name="Engstroem P.G."/>
            <person name="Tellgren-Roth C."/>
            <person name="Baudo C.D."/>
            <person name="Kennell J.C."/>
            <person name="Sun S."/>
            <person name="Billmyre R.B."/>
            <person name="Schroeder M.S."/>
            <person name="Andersson A."/>
            <person name="Holm T."/>
            <person name="Sigurgeirsson B."/>
            <person name="Wu G."/>
            <person name="Sankaranarayanan S.R."/>
            <person name="Siddharthan R."/>
            <person name="Sanyal K."/>
            <person name="Lundeberg J."/>
            <person name="Nystedt B."/>
            <person name="Boekhout T."/>
            <person name="Dawson T.L. Jr."/>
            <person name="Heitman J."/>
            <person name="Scheynius A."/>
            <person name="Lehtioe J."/>
        </authorList>
    </citation>
    <scope>NUCLEOTIDE SEQUENCE [LARGE SCALE GENOMIC DNA]</scope>
    <source>
        <strain evidence="5">ATCC 42132</strain>
    </source>
</reference>
<dbReference type="Proteomes" id="UP000186303">
    <property type="component" value="Chromosome 4"/>
</dbReference>
<keyword evidence="3" id="KW-1133">Transmembrane helix</keyword>
<evidence type="ECO:0000256" key="1">
    <source>
        <dbReference type="ARBA" id="ARBA00006484"/>
    </source>
</evidence>
<dbReference type="SUPFAM" id="SSF51735">
    <property type="entry name" value="NAD(P)-binding Rossmann-fold domains"/>
    <property type="match status" value="1"/>
</dbReference>
<evidence type="ECO:0000313" key="5">
    <source>
        <dbReference type="Proteomes" id="UP000186303"/>
    </source>
</evidence>
<keyword evidence="3" id="KW-0812">Transmembrane</keyword>
<dbReference type="EMBL" id="LT671824">
    <property type="protein sequence ID" value="SHO78509.1"/>
    <property type="molecule type" value="Genomic_DNA"/>
</dbReference>
<dbReference type="OMA" id="DTLHICA"/>
<accession>A0A1M8A7X3</accession>
<dbReference type="AlphaFoldDB" id="A0A1M8A7X3"/>
<protein>
    <submittedName>
        <fullName evidence="4">Similar to S.cerevisiae protein YMR226C (NADP(+)-dependent serine dehydrogenase and carbonyl reductase)</fullName>
    </submittedName>
</protein>
<keyword evidence="2" id="KW-0560">Oxidoreductase</keyword>
<evidence type="ECO:0000256" key="2">
    <source>
        <dbReference type="ARBA" id="ARBA00023002"/>
    </source>
</evidence>
<dbReference type="PANTHER" id="PTHR44196">
    <property type="entry name" value="DEHYDROGENASE/REDUCTASE SDR FAMILY MEMBER 7B"/>
    <property type="match status" value="1"/>
</dbReference>
<dbReference type="Pfam" id="PF00106">
    <property type="entry name" value="adh_short"/>
    <property type="match status" value="1"/>
</dbReference>
<dbReference type="GO" id="GO:0016491">
    <property type="term" value="F:oxidoreductase activity"/>
    <property type="evidence" value="ECO:0007669"/>
    <property type="project" value="UniProtKB-KW"/>
</dbReference>
<name>A0A1M8A7X3_MALS4</name>
<keyword evidence="3" id="KW-0472">Membrane</keyword>
<dbReference type="InterPro" id="IPR036291">
    <property type="entry name" value="NAD(P)-bd_dom_sf"/>
</dbReference>
<dbReference type="STRING" id="1230383.A0A1M8A7X3"/>
<dbReference type="PANTHER" id="PTHR44196:SF1">
    <property type="entry name" value="DEHYDROGENASE_REDUCTASE SDR FAMILY MEMBER 7B"/>
    <property type="match status" value="1"/>
</dbReference>
<proteinExistence type="inferred from homology"/>
<organism evidence="4 5">
    <name type="scientific">Malassezia sympodialis (strain ATCC 42132)</name>
    <name type="common">Atopic eczema-associated yeast</name>
    <dbReference type="NCBI Taxonomy" id="1230383"/>
    <lineage>
        <taxon>Eukaryota</taxon>
        <taxon>Fungi</taxon>
        <taxon>Dikarya</taxon>
        <taxon>Basidiomycota</taxon>
        <taxon>Ustilaginomycotina</taxon>
        <taxon>Malasseziomycetes</taxon>
        <taxon>Malasseziales</taxon>
        <taxon>Malasseziaceae</taxon>
        <taxon>Malassezia</taxon>
    </lineage>
</organism>
<feature type="transmembrane region" description="Helical" evidence="3">
    <location>
        <begin position="6"/>
        <end position="22"/>
    </location>
</feature>
<dbReference type="Gene3D" id="3.40.50.720">
    <property type="entry name" value="NAD(P)-binding Rossmann-like Domain"/>
    <property type="match status" value="1"/>
</dbReference>
<evidence type="ECO:0000256" key="3">
    <source>
        <dbReference type="SAM" id="Phobius"/>
    </source>
</evidence>
<dbReference type="VEuPathDB" id="FungiDB:MSYG_2856"/>
<gene>
    <name evidence="4" type="ORF">MSYG_2856</name>
</gene>
<evidence type="ECO:0000313" key="4">
    <source>
        <dbReference type="EMBL" id="SHO78509.1"/>
    </source>
</evidence>
<dbReference type="OrthoDB" id="37659at2759"/>
<comment type="similarity">
    <text evidence="1">Belongs to the short-chain dehydrogenases/reductases (SDR) family.</text>
</comment>